<dbReference type="Proteomes" id="UP000218702">
    <property type="component" value="Chromosome"/>
</dbReference>
<keyword evidence="3" id="KW-1185">Reference proteome</keyword>
<dbReference type="AlphaFoldDB" id="A0A1Z4V250"/>
<name>A0A1Z4V250_9CYAN</name>
<dbReference type="OrthoDB" id="501625at2"/>
<evidence type="ECO:0000313" key="3">
    <source>
        <dbReference type="Proteomes" id="UP000218702"/>
    </source>
</evidence>
<feature type="transmembrane region" description="Helical" evidence="1">
    <location>
        <begin position="214"/>
        <end position="237"/>
    </location>
</feature>
<organism evidence="2 3">
    <name type="scientific">Dolichospermum compactum NIES-806</name>
    <dbReference type="NCBI Taxonomy" id="1973481"/>
    <lineage>
        <taxon>Bacteria</taxon>
        <taxon>Bacillati</taxon>
        <taxon>Cyanobacteriota</taxon>
        <taxon>Cyanophyceae</taxon>
        <taxon>Nostocales</taxon>
        <taxon>Aphanizomenonaceae</taxon>
        <taxon>Dolichospermum</taxon>
        <taxon>Dolichospermum compactum</taxon>
    </lineage>
</organism>
<evidence type="ECO:0000313" key="2">
    <source>
        <dbReference type="EMBL" id="BAZ85568.1"/>
    </source>
</evidence>
<sequence length="472" mass="54760">MSKLKISQHKNLWFERVMAITATVNLVLVFFDLSYVPWRDFYFRRVPGITRLYDPIKGIEPHRDTKQYLEAVDGLEKQVIQTGLNSPQVKTKLEELHFLSKEMIDSNPFAGTGKSGTLEKIKNRMREHVGQKSAKGAFNTFWSQEYLSKHGWNQEIAFFNQKIRPVIARNYYRKIDENGEFLDKFWIIDLPFIVLFATELLGRTFLIKRRYSHLSWLEAILWRWYDIFLIIPIWRYLRIIPVTIRLDQAKLIDFYVIRRQIHQGILANFAEEITEIVVVQVINQVQGSIKRGEITRWLLESDHVRSYIDINNINEVEAITGLLIKTLVNQVLPKIQPEVNAILCHSIAIACQQLPGYSNIRMIPGLGKAQTQISEQLATQITNNIYAALSSTIKDPVAAKLSTQLIEKFTASFSSEIQQKQVLVEIQSLLNDFLEEVKINYIQGLSQEDIDKILEETRKMRTESSTSLSSRK</sequence>
<proteinExistence type="predicted"/>
<keyword evidence="1" id="KW-0472">Membrane</keyword>
<reference evidence="2 3" key="1">
    <citation type="submission" date="2017-06" db="EMBL/GenBank/DDBJ databases">
        <title>Genome sequencing of cyanobaciteial culture collection at National Institute for Environmental Studies (NIES).</title>
        <authorList>
            <person name="Hirose Y."/>
            <person name="Shimura Y."/>
            <person name="Fujisawa T."/>
            <person name="Nakamura Y."/>
            <person name="Kawachi M."/>
        </authorList>
    </citation>
    <scope>NUCLEOTIDE SEQUENCE [LARGE SCALE GENOMIC DNA]</scope>
    <source>
        <strain evidence="2 3">NIES-806</strain>
    </source>
</reference>
<feature type="transmembrane region" description="Helical" evidence="1">
    <location>
        <begin position="12"/>
        <end position="31"/>
    </location>
</feature>
<protein>
    <submittedName>
        <fullName evidence="2">Uncharacterized protein</fullName>
    </submittedName>
</protein>
<dbReference type="RefSeq" id="WP_096666419.1">
    <property type="nucleotide sequence ID" value="NZ_AP018316.1"/>
</dbReference>
<evidence type="ECO:0000256" key="1">
    <source>
        <dbReference type="SAM" id="Phobius"/>
    </source>
</evidence>
<accession>A0A1Z4V250</accession>
<dbReference type="KEGG" id="dcm:NIES806_17710"/>
<dbReference type="EMBL" id="AP018316">
    <property type="protein sequence ID" value="BAZ85568.1"/>
    <property type="molecule type" value="Genomic_DNA"/>
</dbReference>
<keyword evidence="1" id="KW-1133">Transmembrane helix</keyword>
<feature type="transmembrane region" description="Helical" evidence="1">
    <location>
        <begin position="185"/>
        <end position="202"/>
    </location>
</feature>
<keyword evidence="1" id="KW-0812">Transmembrane</keyword>
<gene>
    <name evidence="2" type="ORF">NIES806_17710</name>
</gene>